<accession>A0A7J9D5K4</accession>
<proteinExistence type="predicted"/>
<dbReference type="Proteomes" id="UP000593579">
    <property type="component" value="Unassembled WGS sequence"/>
</dbReference>
<protein>
    <submittedName>
        <fullName evidence="1">Uncharacterized protein</fullName>
    </submittedName>
</protein>
<dbReference type="EMBL" id="JABEZY010273010">
    <property type="protein sequence ID" value="MBA0756009.1"/>
    <property type="molecule type" value="Genomic_DNA"/>
</dbReference>
<organism evidence="1 2">
    <name type="scientific">Gossypium gossypioides</name>
    <name type="common">Mexican cotton</name>
    <name type="synonym">Selera gossypioides</name>
    <dbReference type="NCBI Taxonomy" id="34282"/>
    <lineage>
        <taxon>Eukaryota</taxon>
        <taxon>Viridiplantae</taxon>
        <taxon>Streptophyta</taxon>
        <taxon>Embryophyta</taxon>
        <taxon>Tracheophyta</taxon>
        <taxon>Spermatophyta</taxon>
        <taxon>Magnoliopsida</taxon>
        <taxon>eudicotyledons</taxon>
        <taxon>Gunneridae</taxon>
        <taxon>Pentapetalae</taxon>
        <taxon>rosids</taxon>
        <taxon>malvids</taxon>
        <taxon>Malvales</taxon>
        <taxon>Malvaceae</taxon>
        <taxon>Malvoideae</taxon>
        <taxon>Gossypium</taxon>
    </lineage>
</organism>
<reference evidence="1 2" key="1">
    <citation type="journal article" date="2019" name="Genome Biol. Evol.">
        <title>Insights into the evolution of the New World diploid cottons (Gossypium, subgenus Houzingenia) based on genome sequencing.</title>
        <authorList>
            <person name="Grover C.E."/>
            <person name="Arick M.A. 2nd"/>
            <person name="Thrash A."/>
            <person name="Conover J.L."/>
            <person name="Sanders W.S."/>
            <person name="Peterson D.G."/>
            <person name="Frelichowski J.E."/>
            <person name="Scheffler J.A."/>
            <person name="Scheffler B.E."/>
            <person name="Wendel J.F."/>
        </authorList>
    </citation>
    <scope>NUCLEOTIDE SEQUENCE [LARGE SCALE GENOMIC DNA]</scope>
    <source>
        <strain evidence="1">5</strain>
        <tissue evidence="1">Leaf</tissue>
    </source>
</reference>
<keyword evidence="2" id="KW-1185">Reference proteome</keyword>
<sequence>MLAQPKTKKEYKKLVAEMLSSMDSESEDEKSSVSSIKTMDLANDTNSVLVLNVLPMAEVLHLLRILHSLCEQYHYPDEILMVRRARKGNGKASAKLVIMVDFYAYALYYANEMGKKRNGTDKNDMSLGLPISAHMSLPILSSHELTVIQLGGAYRLQLVRAYRF</sequence>
<evidence type="ECO:0000313" key="2">
    <source>
        <dbReference type="Proteomes" id="UP000593579"/>
    </source>
</evidence>
<name>A0A7J9D5K4_GOSGO</name>
<gene>
    <name evidence="1" type="ORF">Gogos_022414</name>
</gene>
<dbReference type="AlphaFoldDB" id="A0A7J9D5K4"/>
<comment type="caution">
    <text evidence="1">The sequence shown here is derived from an EMBL/GenBank/DDBJ whole genome shotgun (WGS) entry which is preliminary data.</text>
</comment>
<evidence type="ECO:0000313" key="1">
    <source>
        <dbReference type="EMBL" id="MBA0756009.1"/>
    </source>
</evidence>